<dbReference type="Gene3D" id="3.30.1330.80">
    <property type="entry name" value="Hypothetical protein, similar to alpha- acetolactate decarboxylase, domain 2"/>
    <property type="match status" value="1"/>
</dbReference>
<dbReference type="EMBL" id="CP058560">
    <property type="protein sequence ID" value="QUH23224.1"/>
    <property type="molecule type" value="Genomic_DNA"/>
</dbReference>
<evidence type="ECO:0000313" key="2">
    <source>
        <dbReference type="EMBL" id="QUH23224.1"/>
    </source>
</evidence>
<reference evidence="2" key="1">
    <citation type="submission" date="2020-07" db="EMBL/GenBank/DDBJ databases">
        <title>Methanobacterium. sp. MethCan genome.</title>
        <authorList>
            <person name="Postec A."/>
            <person name="Quemeneur M."/>
        </authorList>
    </citation>
    <scope>NUCLEOTIDE SEQUENCE</scope>
    <source>
        <strain evidence="2">MethCAN</strain>
    </source>
</reference>
<evidence type="ECO:0000259" key="1">
    <source>
        <dbReference type="PROSITE" id="PS51742"/>
    </source>
</evidence>
<accession>A0A8T8K444</accession>
<dbReference type="RefSeq" id="WP_211532180.1">
    <property type="nucleotide sequence ID" value="NZ_CP058560.1"/>
</dbReference>
<dbReference type="PANTHER" id="PTHR34988">
    <property type="entry name" value="PROTEIN, PUTATIVE-RELATED"/>
    <property type="match status" value="1"/>
</dbReference>
<proteinExistence type="predicted"/>
<dbReference type="GeneID" id="64820159"/>
<sequence>MLVFRITPGKDLKNEIGSIQKKNNLEAGIIIGAVGSLQKAALRLADEEIIDIEGPLEIICANGTVSPEGIHLHLAVADKTGKMTGGHLKEGSLVNTTVELSILEYEGTFKRIMDPETGFKELVILN</sequence>
<gene>
    <name evidence="2" type="ORF">HYG87_05300</name>
</gene>
<dbReference type="InterPro" id="IPR005175">
    <property type="entry name" value="PPC_dom"/>
</dbReference>
<organism evidence="2 3">
    <name type="scientific">Methanobacterium alkalithermotolerans</name>
    <dbReference type="NCBI Taxonomy" id="2731220"/>
    <lineage>
        <taxon>Archaea</taxon>
        <taxon>Methanobacteriati</taxon>
        <taxon>Methanobacteriota</taxon>
        <taxon>Methanomada group</taxon>
        <taxon>Methanobacteria</taxon>
        <taxon>Methanobacteriales</taxon>
        <taxon>Methanobacteriaceae</taxon>
        <taxon>Methanobacterium</taxon>
    </lineage>
</organism>
<keyword evidence="3" id="KW-1185">Reference proteome</keyword>
<dbReference type="OrthoDB" id="371648at2157"/>
<name>A0A8T8K444_9EURY</name>
<dbReference type="AlphaFoldDB" id="A0A8T8K444"/>
<dbReference type="CDD" id="cd11378">
    <property type="entry name" value="DUF296"/>
    <property type="match status" value="1"/>
</dbReference>
<dbReference type="PROSITE" id="PS51742">
    <property type="entry name" value="PPC"/>
    <property type="match status" value="1"/>
</dbReference>
<dbReference type="Pfam" id="PF03479">
    <property type="entry name" value="PCC"/>
    <property type="match status" value="1"/>
</dbReference>
<dbReference type="PANTHER" id="PTHR34988:SF1">
    <property type="entry name" value="DNA-BINDING PROTEIN"/>
    <property type="match status" value="1"/>
</dbReference>
<feature type="domain" description="PPC" evidence="1">
    <location>
        <begin position="1"/>
        <end position="125"/>
    </location>
</feature>
<dbReference type="SUPFAM" id="SSF117856">
    <property type="entry name" value="AF0104/ALDC/Ptd012-like"/>
    <property type="match status" value="1"/>
</dbReference>
<dbReference type="Proteomes" id="UP000681041">
    <property type="component" value="Chromosome"/>
</dbReference>
<evidence type="ECO:0000313" key="3">
    <source>
        <dbReference type="Proteomes" id="UP000681041"/>
    </source>
</evidence>
<dbReference type="KEGG" id="meme:HYG87_05300"/>
<protein>
    <submittedName>
        <fullName evidence="2">DUF296 domain-containing protein</fullName>
    </submittedName>
</protein>